<sequence>MANTYESCDRVKEKGALYLVEDRAQTFVGSNWPFESGPCTPLKMAEAGFYYCGSAQTPDWVRCAVCHQDMEGWEESDNPRDEHKRCQPGCDYLKLKDPYTITVGDILDLEKAAYEHYIRQEGDKLSADLDEMVGDMREQLVNAEKTRTS</sequence>
<dbReference type="EMBL" id="FM210334">
    <property type="protein sequence ID" value="CAR65328.1"/>
    <property type="molecule type" value="Genomic_DNA"/>
</dbReference>
<reference evidence="3" key="1">
    <citation type="submission" date="2008-09" db="EMBL/GenBank/DDBJ databases">
        <title>Poriferan survivin, unveiling the phylogeny of a dual function.</title>
        <authorList>
            <person name="Luthringer B."/>
            <person name="Wiens M."/>
            <person name="Mueller W.E."/>
        </authorList>
    </citation>
    <scope>NUCLEOTIDE SEQUENCE</scope>
</reference>
<dbReference type="InterPro" id="IPR001370">
    <property type="entry name" value="BIR_rpt"/>
</dbReference>
<dbReference type="PANTHER" id="PTHR46771:SF5">
    <property type="entry name" value="DETERIN"/>
    <property type="match status" value="1"/>
</dbReference>
<dbReference type="PROSITE" id="PS50143">
    <property type="entry name" value="BIR_REPEAT_2"/>
    <property type="match status" value="1"/>
</dbReference>
<evidence type="ECO:0000313" key="3">
    <source>
        <dbReference type="EMBL" id="CAR65327.1"/>
    </source>
</evidence>
<evidence type="ECO:0000256" key="1">
    <source>
        <dbReference type="ARBA" id="ARBA00022723"/>
    </source>
</evidence>
<dbReference type="GO" id="GO:0046872">
    <property type="term" value="F:metal ion binding"/>
    <property type="evidence" value="ECO:0007669"/>
    <property type="project" value="UniProtKB-KW"/>
</dbReference>
<dbReference type="AlphaFoldDB" id="E0WCW1"/>
<dbReference type="Pfam" id="PF00653">
    <property type="entry name" value="BIR"/>
    <property type="match status" value="1"/>
</dbReference>
<proteinExistence type="evidence at transcript level"/>
<organism evidence="3">
    <name type="scientific">Suberites domuncula</name>
    <name type="common">Sponge</name>
    <dbReference type="NCBI Taxonomy" id="55567"/>
    <lineage>
        <taxon>Eukaryota</taxon>
        <taxon>Metazoa</taxon>
        <taxon>Porifera</taxon>
        <taxon>Demospongiae</taxon>
        <taxon>Heteroscleromorpha</taxon>
        <taxon>Suberitida</taxon>
        <taxon>Suberitidae</taxon>
        <taxon>Suberites</taxon>
    </lineage>
</organism>
<dbReference type="InterPro" id="IPR051190">
    <property type="entry name" value="Baculoviral_IAP"/>
</dbReference>
<name>E0WCW1_SUBDO</name>
<dbReference type="Gene3D" id="1.10.1170.10">
    <property type="entry name" value="Inhibitor Of Apoptosis Protein (2mihbC-IAP-1), Chain A"/>
    <property type="match status" value="1"/>
</dbReference>
<accession>E0WCW1</accession>
<dbReference type="CDD" id="cd00022">
    <property type="entry name" value="BIR"/>
    <property type="match status" value="1"/>
</dbReference>
<evidence type="ECO:0000256" key="2">
    <source>
        <dbReference type="ARBA" id="ARBA00022833"/>
    </source>
</evidence>
<keyword evidence="1" id="KW-0479">Metal-binding</keyword>
<keyword evidence="2" id="KW-0862">Zinc</keyword>
<dbReference type="EMBL" id="FM210333">
    <property type="protein sequence ID" value="CAR65327.1"/>
    <property type="molecule type" value="mRNA"/>
</dbReference>
<dbReference type="PANTHER" id="PTHR46771">
    <property type="entry name" value="DETERIN"/>
    <property type="match status" value="1"/>
</dbReference>
<dbReference type="SMART" id="SM00238">
    <property type="entry name" value="BIR"/>
    <property type="match status" value="1"/>
</dbReference>
<dbReference type="SUPFAM" id="SSF57924">
    <property type="entry name" value="Inhibitor of apoptosis (IAP) repeat"/>
    <property type="match status" value="1"/>
</dbReference>
<gene>
    <name evidence="3" type="primary">survl</name>
</gene>
<protein>
    <submittedName>
        <fullName evidence="3">Survivin-like</fullName>
    </submittedName>
</protein>